<dbReference type="Pfam" id="PF10135">
    <property type="entry name" value="Rod-binding"/>
    <property type="match status" value="1"/>
</dbReference>
<gene>
    <name evidence="3" type="ORF">BSZ05_06780</name>
</gene>
<feature type="domain" description="Flagellar protein FlgJ N-terminal" evidence="2">
    <location>
        <begin position="54"/>
        <end position="104"/>
    </location>
</feature>
<keyword evidence="3" id="KW-0966">Cell projection</keyword>
<evidence type="ECO:0000256" key="1">
    <source>
        <dbReference type="ARBA" id="ARBA00022795"/>
    </source>
</evidence>
<dbReference type="KEGG" id="vsh:BSZ05_06780"/>
<dbReference type="AlphaFoldDB" id="A0AAN1FF61"/>
<keyword evidence="3" id="KW-0282">Flagellum</keyword>
<organism evidence="3 4">
    <name type="scientific">Vibrio mediterranei</name>
    <dbReference type="NCBI Taxonomy" id="689"/>
    <lineage>
        <taxon>Bacteria</taxon>
        <taxon>Pseudomonadati</taxon>
        <taxon>Pseudomonadota</taxon>
        <taxon>Gammaproteobacteria</taxon>
        <taxon>Vibrionales</taxon>
        <taxon>Vibrionaceae</taxon>
        <taxon>Vibrio</taxon>
    </lineage>
</organism>
<evidence type="ECO:0000259" key="2">
    <source>
        <dbReference type="Pfam" id="PF10135"/>
    </source>
</evidence>
<proteinExistence type="predicted"/>
<dbReference type="GO" id="GO:0044781">
    <property type="term" value="P:bacterial-type flagellum organization"/>
    <property type="evidence" value="ECO:0007669"/>
    <property type="project" value="UniProtKB-KW"/>
</dbReference>
<name>A0AAN1FF61_9VIBR</name>
<dbReference type="RefSeq" id="WP_088876505.1">
    <property type="nucleotide sequence ID" value="NZ_CP018308.1"/>
</dbReference>
<reference evidence="4" key="1">
    <citation type="submission" date="2016-12" db="EMBL/GenBank/DDBJ databases">
        <title>Comparative genomic analysis reveals the diversity, evolution, and environmental adaptation strategies of the genus Vibrio.</title>
        <authorList>
            <person name="Lin H."/>
            <person name="Wang X."/>
            <person name="Zhang X.-H."/>
        </authorList>
    </citation>
    <scope>NUCLEOTIDE SEQUENCE [LARGE SCALE GENOMIC DNA]</scope>
    <source>
        <strain evidence="4">QT6D1</strain>
    </source>
</reference>
<accession>A0AAN1FF61</accession>
<keyword evidence="1" id="KW-1005">Bacterial flagellum biogenesis</keyword>
<dbReference type="Proteomes" id="UP000197092">
    <property type="component" value="Chromosome 1"/>
</dbReference>
<dbReference type="InterPro" id="IPR019301">
    <property type="entry name" value="Flagellar_prot_FlgJ_N"/>
</dbReference>
<evidence type="ECO:0000313" key="3">
    <source>
        <dbReference type="EMBL" id="ASI89524.1"/>
    </source>
</evidence>
<sequence>MKIDAMNGSTRINSMLYHDNAALTNIKHSADEQGALKEVAGQFEAMFLQMVLRQMRSSSDVLADEDSPFSSQQHGVFRDMHDGQLAIELAKKQNSGIADMLVKQLSPTQASASNLEVQFDPSLTRTLGSANDMEASSQVSTTASLHSDDVINGIDHSVAFTIQSPSEAATTMAFSQPLIRTTELKL</sequence>
<protein>
    <submittedName>
        <fullName evidence="3">Flagellar protein</fullName>
    </submittedName>
</protein>
<keyword evidence="3" id="KW-0969">Cilium</keyword>
<dbReference type="EMBL" id="CP018308">
    <property type="protein sequence ID" value="ASI89524.1"/>
    <property type="molecule type" value="Genomic_DNA"/>
</dbReference>
<evidence type="ECO:0000313" key="4">
    <source>
        <dbReference type="Proteomes" id="UP000197092"/>
    </source>
</evidence>